<accession>A0A7D5R318</accession>
<gene>
    <name evidence="2" type="ORF">C5F47_07160</name>
</gene>
<dbReference type="Proteomes" id="UP000509771">
    <property type="component" value="Chromosome"/>
</dbReference>
<name>A0A7D5R318_9ARCH</name>
<evidence type="ECO:0000256" key="1">
    <source>
        <dbReference type="SAM" id="MobiDB-lite"/>
    </source>
</evidence>
<dbReference type="EMBL" id="CP026993">
    <property type="protein sequence ID" value="QLH03339.1"/>
    <property type="molecule type" value="Genomic_DNA"/>
</dbReference>
<dbReference type="GeneID" id="56059822"/>
<proteinExistence type="predicted"/>
<keyword evidence="3" id="KW-1185">Reference proteome</keyword>
<evidence type="ECO:0000313" key="2">
    <source>
        <dbReference type="EMBL" id="QLH03339.1"/>
    </source>
</evidence>
<dbReference type="RefSeq" id="WP_179360453.1">
    <property type="nucleotide sequence ID" value="NZ_CP026993.1"/>
</dbReference>
<organism evidence="2 3">
    <name type="scientific">Nitrosopumilus cobalaminigenes</name>
    <dbReference type="NCBI Taxonomy" id="1470066"/>
    <lineage>
        <taxon>Archaea</taxon>
        <taxon>Nitrososphaerota</taxon>
        <taxon>Nitrososphaeria</taxon>
        <taxon>Nitrosopumilales</taxon>
        <taxon>Nitrosopumilaceae</taxon>
        <taxon>Nitrosopumilus</taxon>
    </lineage>
</organism>
<protein>
    <submittedName>
        <fullName evidence="2">Uncharacterized protein</fullName>
    </submittedName>
</protein>
<dbReference type="KEGG" id="ncl:C5F47_07160"/>
<sequence length="343" mass="37427">MINKYNFTIFFSASLLLLGAISGSFDLIQSADALKGQGVPSSQYGSDTKGIVCGDKLCSEVEQPEKKEAKKIEKKEQVKTEKKESEKKKLDDKASSEKARYDELSLPPRTIKTGTITSVQDPGQGHESHQLAIILPPSEKVYRGMFTYVASENVQLVALHGPLKQGEDKGQAIWSPDGKTKYALTFVPRDAQAGTWQFAGNALAVHSMNEEPFSVSYSVAYRERTLTDTVKSETITSVQDPGQGHENHQLAIILPPRPYAYFGTLGFSASEDVQLVALHGPLQPGQSAHGQAIWSPDGKTFYALTFVDKESAMGTWQFTGNAVALHTMKDTPFTVSYSVATGQ</sequence>
<dbReference type="AlphaFoldDB" id="A0A7D5R318"/>
<feature type="compositionally biased region" description="Basic and acidic residues" evidence="1">
    <location>
        <begin position="75"/>
        <end position="103"/>
    </location>
</feature>
<dbReference type="OrthoDB" id="10181at2157"/>
<feature type="region of interest" description="Disordered" evidence="1">
    <location>
        <begin position="75"/>
        <end position="104"/>
    </location>
</feature>
<reference evidence="2 3" key="1">
    <citation type="submission" date="2018-02" db="EMBL/GenBank/DDBJ databases">
        <title>Complete genome of Nitrosopumilus cobalaminigenes HCA1.</title>
        <authorList>
            <person name="Qin W."/>
            <person name="Zheng Y."/>
            <person name="Stahl D.A."/>
        </authorList>
    </citation>
    <scope>NUCLEOTIDE SEQUENCE [LARGE SCALE GENOMIC DNA]</scope>
    <source>
        <strain evidence="2 3">HCA1</strain>
    </source>
</reference>
<evidence type="ECO:0000313" key="3">
    <source>
        <dbReference type="Proteomes" id="UP000509771"/>
    </source>
</evidence>